<gene>
    <name evidence="3" type="ORF">SI8410_06009037</name>
</gene>
<evidence type="ECO:0000313" key="3">
    <source>
        <dbReference type="EMBL" id="CAA7398372.1"/>
    </source>
</evidence>
<organism evidence="3 4">
    <name type="scientific">Spirodela intermedia</name>
    <name type="common">Intermediate duckweed</name>
    <dbReference type="NCBI Taxonomy" id="51605"/>
    <lineage>
        <taxon>Eukaryota</taxon>
        <taxon>Viridiplantae</taxon>
        <taxon>Streptophyta</taxon>
        <taxon>Embryophyta</taxon>
        <taxon>Tracheophyta</taxon>
        <taxon>Spermatophyta</taxon>
        <taxon>Magnoliopsida</taxon>
        <taxon>Liliopsida</taxon>
        <taxon>Araceae</taxon>
        <taxon>Lemnoideae</taxon>
        <taxon>Spirodela</taxon>
    </lineage>
</organism>
<evidence type="ECO:0000256" key="2">
    <source>
        <dbReference type="RuleBase" id="RU363120"/>
    </source>
</evidence>
<protein>
    <submittedName>
        <fullName evidence="3">Uncharacterized protein</fullName>
    </submittedName>
</protein>
<dbReference type="Proteomes" id="UP000663760">
    <property type="component" value="Chromosome 6"/>
</dbReference>
<keyword evidence="4" id="KW-1185">Reference proteome</keyword>
<evidence type="ECO:0000256" key="1">
    <source>
        <dbReference type="ARBA" id="ARBA00010520"/>
    </source>
</evidence>
<accession>A0A7I8KLN2</accession>
<evidence type="ECO:0000313" key="4">
    <source>
        <dbReference type="Proteomes" id="UP000663760"/>
    </source>
</evidence>
<comment type="similarity">
    <text evidence="1 2">Belongs to the endosulfine family.</text>
</comment>
<name>A0A7I8KLN2_SPIIN</name>
<dbReference type="InterPro" id="IPR006760">
    <property type="entry name" value="Endosulphine"/>
</dbReference>
<proteinExistence type="inferred from homology"/>
<dbReference type="OrthoDB" id="5949865at2759"/>
<sequence>MVRSEEESMSHRIHHPDGRWQATLEKKYGGIRPKKKPLISKGSGRVFFDSADWALCQQGEDTRAAVETLRPKLQPTPHQRLPPRRPACRSVRDDKVMKHRIVNFSFYMDVVNTRTPIKQFYMP</sequence>
<dbReference type="Pfam" id="PF04667">
    <property type="entry name" value="Endosulfine"/>
    <property type="match status" value="1"/>
</dbReference>
<dbReference type="PANTHER" id="PTHR34804">
    <property type="entry name" value="CAMP-REGULATED PHOSPHOPROTEIN 19-RELATED PROTEIN"/>
    <property type="match status" value="1"/>
</dbReference>
<reference evidence="3" key="1">
    <citation type="submission" date="2020-02" db="EMBL/GenBank/DDBJ databases">
        <authorList>
            <person name="Scholz U."/>
            <person name="Mascher M."/>
            <person name="Fiebig A."/>
        </authorList>
    </citation>
    <scope>NUCLEOTIDE SEQUENCE</scope>
</reference>
<dbReference type="AlphaFoldDB" id="A0A7I8KLN2"/>
<dbReference type="PANTHER" id="PTHR34804:SF5">
    <property type="entry name" value="CAMP-REGULATED PHOSPHOPROTEIN 19-RELATED PROTEIN"/>
    <property type="match status" value="1"/>
</dbReference>
<dbReference type="EMBL" id="LR746269">
    <property type="protein sequence ID" value="CAA7398372.1"/>
    <property type="molecule type" value="Genomic_DNA"/>
</dbReference>